<evidence type="ECO:0000313" key="1">
    <source>
        <dbReference type="EMBL" id="OGD63027.1"/>
    </source>
</evidence>
<reference evidence="1 2" key="1">
    <citation type="journal article" date="2016" name="Nat. Commun.">
        <title>Thousands of microbial genomes shed light on interconnected biogeochemical processes in an aquifer system.</title>
        <authorList>
            <person name="Anantharaman K."/>
            <person name="Brown C.T."/>
            <person name="Hug L.A."/>
            <person name="Sharon I."/>
            <person name="Castelle C.J."/>
            <person name="Probst A.J."/>
            <person name="Thomas B.C."/>
            <person name="Singh A."/>
            <person name="Wilkins M.J."/>
            <person name="Karaoz U."/>
            <person name="Brodie E.L."/>
            <person name="Williams K.H."/>
            <person name="Hubbard S.S."/>
            <person name="Banfield J.F."/>
        </authorList>
    </citation>
    <scope>NUCLEOTIDE SEQUENCE [LARGE SCALE GENOMIC DNA]</scope>
</reference>
<organism evidence="1 2">
    <name type="scientific">Candidatus Beckwithbacteria bacterium RBG_13_42_9</name>
    <dbReference type="NCBI Taxonomy" id="1797457"/>
    <lineage>
        <taxon>Bacteria</taxon>
        <taxon>Candidatus Beckwithiibacteriota</taxon>
    </lineage>
</organism>
<proteinExistence type="predicted"/>
<gene>
    <name evidence="1" type="ORF">A2160_05270</name>
</gene>
<name>A0A1F5E6J2_9BACT</name>
<protein>
    <submittedName>
        <fullName evidence="1">Uncharacterized protein</fullName>
    </submittedName>
</protein>
<accession>A0A1F5E6J2</accession>
<dbReference type="EMBL" id="MEZK01000013">
    <property type="protein sequence ID" value="OGD63027.1"/>
    <property type="molecule type" value="Genomic_DNA"/>
</dbReference>
<dbReference type="AlphaFoldDB" id="A0A1F5E6J2"/>
<dbReference type="Proteomes" id="UP000177006">
    <property type="component" value="Unassembled WGS sequence"/>
</dbReference>
<sequence>MAPLCLILNSPAVNCCTGVILSNTTATVIGVWEPGSRTIASPPPVVLDEDLDKPLPDQMLRHNNQLVLP</sequence>
<comment type="caution">
    <text evidence="1">The sequence shown here is derived from an EMBL/GenBank/DDBJ whole genome shotgun (WGS) entry which is preliminary data.</text>
</comment>
<evidence type="ECO:0000313" key="2">
    <source>
        <dbReference type="Proteomes" id="UP000177006"/>
    </source>
</evidence>